<evidence type="ECO:0000256" key="1">
    <source>
        <dbReference type="SAM" id="SignalP"/>
    </source>
</evidence>
<evidence type="ECO:0000259" key="2">
    <source>
        <dbReference type="Pfam" id="PF13472"/>
    </source>
</evidence>
<feature type="chain" id="PRO_5047067018" evidence="1">
    <location>
        <begin position="30"/>
        <end position="258"/>
    </location>
</feature>
<organism evidence="3 4">
    <name type="scientific">Massilia haematophila</name>
    <dbReference type="NCBI Taxonomy" id="457923"/>
    <lineage>
        <taxon>Bacteria</taxon>
        <taxon>Pseudomonadati</taxon>
        <taxon>Pseudomonadota</taxon>
        <taxon>Betaproteobacteria</taxon>
        <taxon>Burkholderiales</taxon>
        <taxon>Oxalobacteraceae</taxon>
        <taxon>Telluria group</taxon>
        <taxon>Massilia</taxon>
    </lineage>
</organism>
<dbReference type="EMBL" id="JBHRVV010000001">
    <property type="protein sequence ID" value="MFC3459227.1"/>
    <property type="molecule type" value="Genomic_DNA"/>
</dbReference>
<reference evidence="4" key="1">
    <citation type="journal article" date="2019" name="Int. J. Syst. Evol. Microbiol.">
        <title>The Global Catalogue of Microorganisms (GCM) 10K type strain sequencing project: providing services to taxonomists for standard genome sequencing and annotation.</title>
        <authorList>
            <consortium name="The Broad Institute Genomics Platform"/>
            <consortium name="The Broad Institute Genome Sequencing Center for Infectious Disease"/>
            <person name="Wu L."/>
            <person name="Ma J."/>
        </authorList>
    </citation>
    <scope>NUCLEOTIDE SEQUENCE [LARGE SCALE GENOMIC DNA]</scope>
    <source>
        <strain evidence="4">CCM 7480</strain>
    </source>
</reference>
<sequence>MNTELRKKQMSYLKHGKRLLCAALLGALAACGGGGDTPASTPVVAVPAPVVQVGPGAWVVMGSSTAAGSGAPAGKGWVALLGAAHAGNGAQVANIAKGGTVSYEGLGVNAPRPAGRPASDPSINIDQALSRKPVLLIVSYPTNDTSRGYSSDEIVGNLLAIRAQALAAGVPVVITSTQPRNLSDAQLAQMRTIDERLAAALGGCFVPVRQLLASADGRLAPEYDSGDGVHPNERGHSIIQSQVSSLLFSGSCVRLVHQ</sequence>
<gene>
    <name evidence="3" type="ORF">ACFOPH_13385</name>
</gene>
<feature type="signal peptide" evidence="1">
    <location>
        <begin position="1"/>
        <end position="29"/>
    </location>
</feature>
<dbReference type="Pfam" id="PF13472">
    <property type="entry name" value="Lipase_GDSL_2"/>
    <property type="match status" value="1"/>
</dbReference>
<dbReference type="Proteomes" id="UP001595665">
    <property type="component" value="Unassembled WGS sequence"/>
</dbReference>
<dbReference type="PROSITE" id="PS51257">
    <property type="entry name" value="PROKAR_LIPOPROTEIN"/>
    <property type="match status" value="1"/>
</dbReference>
<dbReference type="SUPFAM" id="SSF52266">
    <property type="entry name" value="SGNH hydrolase"/>
    <property type="match status" value="1"/>
</dbReference>
<proteinExistence type="predicted"/>
<dbReference type="PANTHER" id="PTHR43784:SF2">
    <property type="entry name" value="GDSL-LIKE LIPASE_ACYLHYDROLASE, PUTATIVE (AFU_ORTHOLOGUE AFUA_2G00820)-RELATED"/>
    <property type="match status" value="1"/>
</dbReference>
<dbReference type="CDD" id="cd00229">
    <property type="entry name" value="SGNH_hydrolase"/>
    <property type="match status" value="1"/>
</dbReference>
<comment type="caution">
    <text evidence="3">The sequence shown here is derived from an EMBL/GenBank/DDBJ whole genome shotgun (WGS) entry which is preliminary data.</text>
</comment>
<name>A0ABV7PMZ2_9BURK</name>
<dbReference type="InterPro" id="IPR053140">
    <property type="entry name" value="GDSL_Rv0518-like"/>
</dbReference>
<protein>
    <submittedName>
        <fullName evidence="3">SGNH/GDSL hydrolase family protein</fullName>
    </submittedName>
</protein>
<dbReference type="InterPro" id="IPR013830">
    <property type="entry name" value="SGNH_hydro"/>
</dbReference>
<dbReference type="RefSeq" id="WP_379735746.1">
    <property type="nucleotide sequence ID" value="NZ_JBHRVV010000001.1"/>
</dbReference>
<dbReference type="InterPro" id="IPR036514">
    <property type="entry name" value="SGNH_hydro_sf"/>
</dbReference>
<evidence type="ECO:0000313" key="4">
    <source>
        <dbReference type="Proteomes" id="UP001595665"/>
    </source>
</evidence>
<dbReference type="GO" id="GO:0016787">
    <property type="term" value="F:hydrolase activity"/>
    <property type="evidence" value="ECO:0007669"/>
    <property type="project" value="UniProtKB-KW"/>
</dbReference>
<accession>A0ABV7PMZ2</accession>
<dbReference type="PANTHER" id="PTHR43784">
    <property type="entry name" value="GDSL-LIKE LIPASE/ACYLHYDROLASE, PUTATIVE (AFU_ORTHOLOGUE AFUA_2G00820)-RELATED"/>
    <property type="match status" value="1"/>
</dbReference>
<dbReference type="Gene3D" id="3.40.50.1110">
    <property type="entry name" value="SGNH hydrolase"/>
    <property type="match status" value="1"/>
</dbReference>
<feature type="domain" description="SGNH hydrolase-type esterase" evidence="2">
    <location>
        <begin position="61"/>
        <end position="237"/>
    </location>
</feature>
<keyword evidence="1" id="KW-0732">Signal</keyword>
<evidence type="ECO:0000313" key="3">
    <source>
        <dbReference type="EMBL" id="MFC3459227.1"/>
    </source>
</evidence>
<keyword evidence="4" id="KW-1185">Reference proteome</keyword>
<keyword evidence="3" id="KW-0378">Hydrolase</keyword>